<feature type="transmembrane region" description="Helical" evidence="9">
    <location>
        <begin position="86"/>
        <end position="111"/>
    </location>
</feature>
<accession>A0ABT0UCN9</accession>
<comment type="subcellular location">
    <subcellularLocation>
        <location evidence="1">Cell membrane</location>
        <topology evidence="1">Multi-pass membrane protein</topology>
    </subcellularLocation>
</comment>
<keyword evidence="11" id="KW-1185">Reference proteome</keyword>
<evidence type="ECO:0000256" key="6">
    <source>
        <dbReference type="ARBA" id="ARBA00022989"/>
    </source>
</evidence>
<feature type="transmembrane region" description="Helical" evidence="9">
    <location>
        <begin position="6"/>
        <end position="25"/>
    </location>
</feature>
<evidence type="ECO:0000256" key="3">
    <source>
        <dbReference type="ARBA" id="ARBA00022475"/>
    </source>
</evidence>
<dbReference type="PANTHER" id="PTHR11795:SF445">
    <property type="entry name" value="AMINO ACID ABC TRANSPORTER PERMEASE PROTEIN"/>
    <property type="match status" value="1"/>
</dbReference>
<evidence type="ECO:0000313" key="11">
    <source>
        <dbReference type="Proteomes" id="UP001202961"/>
    </source>
</evidence>
<dbReference type="InterPro" id="IPR052157">
    <property type="entry name" value="BCAA_transport_permease"/>
</dbReference>
<feature type="transmembrane region" description="Helical" evidence="9">
    <location>
        <begin position="30"/>
        <end position="50"/>
    </location>
</feature>
<dbReference type="CDD" id="cd06582">
    <property type="entry name" value="TM_PBP1_LivH_like"/>
    <property type="match status" value="1"/>
</dbReference>
<evidence type="ECO:0000256" key="9">
    <source>
        <dbReference type="SAM" id="Phobius"/>
    </source>
</evidence>
<feature type="transmembrane region" description="Helical" evidence="9">
    <location>
        <begin position="56"/>
        <end position="74"/>
    </location>
</feature>
<evidence type="ECO:0000313" key="10">
    <source>
        <dbReference type="EMBL" id="MCM2374654.1"/>
    </source>
</evidence>
<evidence type="ECO:0000256" key="4">
    <source>
        <dbReference type="ARBA" id="ARBA00022692"/>
    </source>
</evidence>
<dbReference type="Pfam" id="PF02653">
    <property type="entry name" value="BPD_transp_2"/>
    <property type="match status" value="1"/>
</dbReference>
<feature type="transmembrane region" description="Helical" evidence="9">
    <location>
        <begin position="186"/>
        <end position="205"/>
    </location>
</feature>
<feature type="transmembrane region" description="Helical" evidence="9">
    <location>
        <begin position="217"/>
        <end position="246"/>
    </location>
</feature>
<dbReference type="Proteomes" id="UP001202961">
    <property type="component" value="Unassembled WGS sequence"/>
</dbReference>
<reference evidence="10 11" key="1">
    <citation type="journal article" date="2022" name="Syst. Appl. Microbiol.">
        <title>Rhodopirellula aestuarii sp. nov., a novel member of the genus Rhodopirellula isolated from brackish sediments collected in the Tagus River estuary, Portugal.</title>
        <authorList>
            <person name="Vitorino I.R."/>
            <person name="Klimek D."/>
            <person name="Calusinska M."/>
            <person name="Lobo-da-Cunha A."/>
            <person name="Vasconcelos V."/>
            <person name="Lage O.M."/>
        </authorList>
    </citation>
    <scope>NUCLEOTIDE SEQUENCE [LARGE SCALE GENOMIC DNA]</scope>
    <source>
        <strain evidence="10 11">ICT_H3.1</strain>
    </source>
</reference>
<keyword evidence="4 9" id="KW-0812">Transmembrane</keyword>
<evidence type="ECO:0000256" key="1">
    <source>
        <dbReference type="ARBA" id="ARBA00004651"/>
    </source>
</evidence>
<evidence type="ECO:0000256" key="5">
    <source>
        <dbReference type="ARBA" id="ARBA00022970"/>
    </source>
</evidence>
<gene>
    <name evidence="10" type="ORF">NB063_28870</name>
</gene>
<name>A0ABT0UCN9_9BACT</name>
<dbReference type="InterPro" id="IPR001851">
    <property type="entry name" value="ABC_transp_permease"/>
</dbReference>
<evidence type="ECO:0000256" key="7">
    <source>
        <dbReference type="ARBA" id="ARBA00023136"/>
    </source>
</evidence>
<evidence type="ECO:0000256" key="8">
    <source>
        <dbReference type="ARBA" id="ARBA00037998"/>
    </source>
</evidence>
<dbReference type="PANTHER" id="PTHR11795">
    <property type="entry name" value="BRANCHED-CHAIN AMINO ACID TRANSPORT SYSTEM PERMEASE PROTEIN LIVH"/>
    <property type="match status" value="1"/>
</dbReference>
<dbReference type="RefSeq" id="WP_250932648.1">
    <property type="nucleotide sequence ID" value="NZ_JAMQBK010000096.1"/>
</dbReference>
<protein>
    <submittedName>
        <fullName evidence="10">Branched-chain amino acid ABC transporter permease</fullName>
    </submittedName>
</protein>
<feature type="transmembrane region" description="Helical" evidence="9">
    <location>
        <begin position="131"/>
        <end position="155"/>
    </location>
</feature>
<keyword evidence="3" id="KW-1003">Cell membrane</keyword>
<keyword evidence="6 9" id="KW-1133">Transmembrane helix</keyword>
<comment type="caution">
    <text evidence="10">The sequence shown here is derived from an EMBL/GenBank/DDBJ whole genome shotgun (WGS) entry which is preliminary data.</text>
</comment>
<keyword evidence="2" id="KW-0813">Transport</keyword>
<evidence type="ECO:0000256" key="2">
    <source>
        <dbReference type="ARBA" id="ARBA00022448"/>
    </source>
</evidence>
<keyword evidence="7 9" id="KW-0472">Membrane</keyword>
<comment type="similarity">
    <text evidence="8">Belongs to the binding-protein-dependent transport system permease family. LivHM subfamily.</text>
</comment>
<organism evidence="10 11">
    <name type="scientific">Aporhodopirellula aestuarii</name>
    <dbReference type="NCBI Taxonomy" id="2950107"/>
    <lineage>
        <taxon>Bacteria</taxon>
        <taxon>Pseudomonadati</taxon>
        <taxon>Planctomycetota</taxon>
        <taxon>Planctomycetia</taxon>
        <taxon>Pirellulales</taxon>
        <taxon>Pirellulaceae</taxon>
        <taxon>Aporhodopirellula</taxon>
    </lineage>
</organism>
<proteinExistence type="inferred from homology"/>
<feature type="transmembrane region" description="Helical" evidence="9">
    <location>
        <begin position="258"/>
        <end position="279"/>
    </location>
</feature>
<keyword evidence="5" id="KW-0029">Amino-acid transport</keyword>
<sequence length="288" mass="30411">MQIWVNGLISGASIALLALAFQAVYLPTRVFFIALAGIYAAVPFVALSLLDATGTWWLTAPVAVMAGLSLSLVAERAIHLPLEKKGAASGAQLIASLGAYIVIVQAVAMIWGNDPKSLRRGLDSVSHLGSVIVTGAQWVSLIGATAAIGAFLIFLRRSDLGLRLRALADNPLQFALYGHNVHRYRLLSFAVAGALASIAALVSAYDLGFDAHTGLHAILLAVVAVIIGGRSTFIGPVVGGLILGLLRSQVVWHMSARWQEAVSFGLLAVVLILFPHGLLGRRQRLEAE</sequence>
<dbReference type="EMBL" id="JAMQBK010000096">
    <property type="protein sequence ID" value="MCM2374654.1"/>
    <property type="molecule type" value="Genomic_DNA"/>
</dbReference>